<feature type="region of interest" description="Disordered" evidence="2">
    <location>
        <begin position="91"/>
        <end position="431"/>
    </location>
</feature>
<gene>
    <name evidence="3" type="ORF">PISMIDRAFT_91321</name>
</gene>
<feature type="region of interest" description="Disordered" evidence="2">
    <location>
        <begin position="1092"/>
        <end position="1119"/>
    </location>
</feature>
<dbReference type="OrthoDB" id="2504266at2759"/>
<feature type="compositionally biased region" description="Gly residues" evidence="2">
    <location>
        <begin position="1092"/>
        <end position="1103"/>
    </location>
</feature>
<feature type="region of interest" description="Disordered" evidence="2">
    <location>
        <begin position="502"/>
        <end position="524"/>
    </location>
</feature>
<feature type="region of interest" description="Disordered" evidence="2">
    <location>
        <begin position="792"/>
        <end position="830"/>
    </location>
</feature>
<sequence>MSLAENGAAAVGPLQPSGAAVDAISDGLSNVSLQSVDHSDLKDLPSSVLPLPQGDSIPRPFIMYPRSQLLFLHKSPLVKIPDGMPVLKDWFGTDNDQGTSKKDSEITASSGNARDRRFRRDADDAGSNRPSFRGTAVTQPSQMGNFKHQSIRTTERERERDADRDQDRDSKVKEGHERLRNLSDKYDRDRRAISSLSQLRSKDREVAPHLANSGSRATTQGQQALSARTTDSREPSKKKDGESTEDWRRGAESSRPARERPENGRREREDRDRESPRSKVRDSSRTQRDGDRDGDRRMDREDRLRDASYRRDRDDCDKDYDRESEADDPRRWRDDGKRDERIAARREREFREKEREGGSRDRARERSTWDPSERSDRRWVADDRDNRSKRANCRERRAGDDAKDRDERKDREREKEPAWMDTYIPSSSGGSFTMQRLDGELDGIQAFKKELREKEQKNQFSSSDGEPLLHSLPKAELSVSKPDSQLDEIQLFKLMMRREEEKRQVDSPLASSPRPNETVVENSSLLSKDSSFEGMLLTQESTSEFATCISTSSKKGTPLLNVPSTDETCNTVSKSLLVHDSVSPPLSVVTNCDKPDSPENSTSVNSRLLQVHAHSELASLHDNVKPTMDVSAAPSQGVPSNNAVGSRLLALASRSLQNPIGPPRSSAPQSPVSFSQKNNLVRTNMPASSPGHPVHAFDDVPAQSLPQTEDLSSPNGFYPFDDHRARTAQMHLLDATFRHSLAFTGERNSLTQVATEQASVTETGGGLPGPSSGQPLDCVNTGAAAAKGSRFAKFFDGKRENQPTPPKGFTGNSGPASQKADMGVLHPPSNADAKAMEDIFAMLNNSAHRLNTVPEMPNLDHLGSQPTNLHPQQPPQPQPPTHPRLESLYDSLLDDRNFVPDGMVPGLRSLPPPRIRQNAAMFSDIQDDPSQFNVHRGSAQMYQGTMPPIQLPHTNVGRGGTLPMQGGQHRGGPSPNSLAPAQRLPPGLANLGGRPPHDPNPFINSSIGIANGNIHGRLHGNGPTQQPFSNYQQAASLGFSGAPQVRMPHPAHQLQGALVHNPLQGLVHPANLGTSHAQLLSLGGAGGYPGGLRGPNGGFGQGPQGQPPHASLRQHQQPQQIPPHMLPLHFQQQGLGAVNNQPAHDLMSLLMNGARRVE</sequence>
<feature type="region of interest" description="Disordered" evidence="2">
    <location>
        <begin position="964"/>
        <end position="995"/>
    </location>
</feature>
<feature type="coiled-coil region" evidence="1">
    <location>
        <begin position="434"/>
        <end position="464"/>
    </location>
</feature>
<feature type="compositionally biased region" description="Polar residues" evidence="2">
    <location>
        <begin position="509"/>
        <end position="524"/>
    </location>
</feature>
<accession>A0A0C9ZH85</accession>
<evidence type="ECO:0000313" key="3">
    <source>
        <dbReference type="EMBL" id="KIK28596.1"/>
    </source>
</evidence>
<keyword evidence="1" id="KW-0175">Coiled coil</keyword>
<feature type="compositionally biased region" description="Basic and acidic residues" evidence="2">
    <location>
        <begin position="113"/>
        <end position="123"/>
    </location>
</feature>
<evidence type="ECO:0000313" key="4">
    <source>
        <dbReference type="Proteomes" id="UP000054018"/>
    </source>
</evidence>
<feature type="compositionally biased region" description="Pro residues" evidence="2">
    <location>
        <begin position="872"/>
        <end position="882"/>
    </location>
</feature>
<reference evidence="3 4" key="1">
    <citation type="submission" date="2014-04" db="EMBL/GenBank/DDBJ databases">
        <authorList>
            <consortium name="DOE Joint Genome Institute"/>
            <person name="Kuo A."/>
            <person name="Kohler A."/>
            <person name="Costa M.D."/>
            <person name="Nagy L.G."/>
            <person name="Floudas D."/>
            <person name="Copeland A."/>
            <person name="Barry K.W."/>
            <person name="Cichocki N."/>
            <person name="Veneault-Fourrey C."/>
            <person name="LaButti K."/>
            <person name="Lindquist E.A."/>
            <person name="Lipzen A."/>
            <person name="Lundell T."/>
            <person name="Morin E."/>
            <person name="Murat C."/>
            <person name="Sun H."/>
            <person name="Tunlid A."/>
            <person name="Henrissat B."/>
            <person name="Grigoriev I.V."/>
            <person name="Hibbett D.S."/>
            <person name="Martin F."/>
            <person name="Nordberg H.P."/>
            <person name="Cantor M.N."/>
            <person name="Hua S.X."/>
        </authorList>
    </citation>
    <scope>NUCLEOTIDE SEQUENCE [LARGE SCALE GENOMIC DNA]</scope>
    <source>
        <strain evidence="3 4">441</strain>
    </source>
</reference>
<feature type="compositionally biased region" description="Basic and acidic residues" evidence="2">
    <location>
        <begin position="230"/>
        <end position="418"/>
    </location>
</feature>
<feature type="compositionally biased region" description="Basic and acidic residues" evidence="2">
    <location>
        <begin position="153"/>
        <end position="192"/>
    </location>
</feature>
<name>A0A0C9ZH85_9AGAM</name>
<feature type="region of interest" description="Disordered" evidence="2">
    <location>
        <begin position="756"/>
        <end position="777"/>
    </location>
</feature>
<feature type="region of interest" description="Disordered" evidence="2">
    <location>
        <begin position="852"/>
        <end position="885"/>
    </location>
</feature>
<proteinExistence type="predicted"/>
<dbReference type="Proteomes" id="UP000054018">
    <property type="component" value="Unassembled WGS sequence"/>
</dbReference>
<feature type="compositionally biased region" description="Polar residues" evidence="2">
    <location>
        <begin position="136"/>
        <end position="152"/>
    </location>
</feature>
<feature type="compositionally biased region" description="Polar residues" evidence="2">
    <location>
        <begin position="212"/>
        <end position="229"/>
    </location>
</feature>
<evidence type="ECO:0000256" key="1">
    <source>
        <dbReference type="SAM" id="Coils"/>
    </source>
</evidence>
<protein>
    <submittedName>
        <fullName evidence="3">Uncharacterized protein</fullName>
    </submittedName>
</protein>
<dbReference type="AlphaFoldDB" id="A0A0C9ZH85"/>
<reference evidence="4" key="2">
    <citation type="submission" date="2015-01" db="EMBL/GenBank/DDBJ databases">
        <title>Evolutionary Origins and Diversification of the Mycorrhizal Mutualists.</title>
        <authorList>
            <consortium name="DOE Joint Genome Institute"/>
            <consortium name="Mycorrhizal Genomics Consortium"/>
            <person name="Kohler A."/>
            <person name="Kuo A."/>
            <person name="Nagy L.G."/>
            <person name="Floudas D."/>
            <person name="Copeland A."/>
            <person name="Barry K.W."/>
            <person name="Cichocki N."/>
            <person name="Veneault-Fourrey C."/>
            <person name="LaButti K."/>
            <person name="Lindquist E.A."/>
            <person name="Lipzen A."/>
            <person name="Lundell T."/>
            <person name="Morin E."/>
            <person name="Murat C."/>
            <person name="Riley R."/>
            <person name="Ohm R."/>
            <person name="Sun H."/>
            <person name="Tunlid A."/>
            <person name="Henrissat B."/>
            <person name="Grigoriev I.V."/>
            <person name="Hibbett D.S."/>
            <person name="Martin F."/>
        </authorList>
    </citation>
    <scope>NUCLEOTIDE SEQUENCE [LARGE SCALE GENOMIC DNA]</scope>
    <source>
        <strain evidence="4">441</strain>
    </source>
</reference>
<evidence type="ECO:0000256" key="2">
    <source>
        <dbReference type="SAM" id="MobiDB-lite"/>
    </source>
</evidence>
<dbReference type="EMBL" id="KN833692">
    <property type="protein sequence ID" value="KIK28596.1"/>
    <property type="molecule type" value="Genomic_DNA"/>
</dbReference>
<dbReference type="HOGENOM" id="CLU_286966_0_0_1"/>
<organism evidence="3 4">
    <name type="scientific">Pisolithus microcarpus 441</name>
    <dbReference type="NCBI Taxonomy" id="765257"/>
    <lineage>
        <taxon>Eukaryota</taxon>
        <taxon>Fungi</taxon>
        <taxon>Dikarya</taxon>
        <taxon>Basidiomycota</taxon>
        <taxon>Agaricomycotina</taxon>
        <taxon>Agaricomycetes</taxon>
        <taxon>Agaricomycetidae</taxon>
        <taxon>Boletales</taxon>
        <taxon>Sclerodermatineae</taxon>
        <taxon>Pisolithaceae</taxon>
        <taxon>Pisolithus</taxon>
    </lineage>
</organism>
<keyword evidence="4" id="KW-1185">Reference proteome</keyword>
<dbReference type="STRING" id="765257.A0A0C9ZH85"/>